<dbReference type="PANTHER" id="PTHR28628:SF3">
    <property type="entry name" value="TRANSMEMBRANE PROTEIN 88"/>
    <property type="match status" value="1"/>
</dbReference>
<keyword evidence="8" id="KW-1185">Reference proteome</keyword>
<dbReference type="GO" id="GO:0090090">
    <property type="term" value="P:negative regulation of canonical Wnt signaling pathway"/>
    <property type="evidence" value="ECO:0007669"/>
    <property type="project" value="TreeGrafter"/>
</dbReference>
<dbReference type="GO" id="GO:0005886">
    <property type="term" value="C:plasma membrane"/>
    <property type="evidence" value="ECO:0007669"/>
    <property type="project" value="TreeGrafter"/>
</dbReference>
<evidence type="ECO:0008006" key="9">
    <source>
        <dbReference type="Google" id="ProtNLM"/>
    </source>
</evidence>
<evidence type="ECO:0000313" key="8">
    <source>
        <dbReference type="Proteomes" id="UP000287033"/>
    </source>
</evidence>
<feature type="non-terminal residue" evidence="7">
    <location>
        <position position="94"/>
    </location>
</feature>
<dbReference type="Proteomes" id="UP000287033">
    <property type="component" value="Unassembled WGS sequence"/>
</dbReference>
<sequence>MSDLADPFDGLALGSQSAEMPRGMALGQCPGEPLCRGEALELRSGLDCWACAVLLTAHNILVTLLNVLLIVTVFGSILLPASIMVTIGLLCHSQ</sequence>
<accession>A0A401TIN5</accession>
<keyword evidence="3 6" id="KW-0812">Transmembrane</keyword>
<keyword evidence="4 6" id="KW-1133">Transmembrane helix</keyword>
<comment type="subcellular location">
    <subcellularLocation>
        <location evidence="1">Membrane</location>
        <topology evidence="1">Multi-pass membrane protein</topology>
    </subcellularLocation>
</comment>
<evidence type="ECO:0000256" key="1">
    <source>
        <dbReference type="ARBA" id="ARBA00004141"/>
    </source>
</evidence>
<evidence type="ECO:0000256" key="3">
    <source>
        <dbReference type="ARBA" id="ARBA00022692"/>
    </source>
</evidence>
<evidence type="ECO:0000256" key="5">
    <source>
        <dbReference type="ARBA" id="ARBA00023136"/>
    </source>
</evidence>
<comment type="caution">
    <text evidence="7">The sequence shown here is derived from an EMBL/GenBank/DDBJ whole genome shotgun (WGS) entry which is preliminary data.</text>
</comment>
<comment type="similarity">
    <text evidence="2">Belongs to the TMEM88 family.</text>
</comment>
<protein>
    <recommendedName>
        <fullName evidence="9">Transmembrane protein 88</fullName>
    </recommendedName>
</protein>
<feature type="transmembrane region" description="Helical" evidence="6">
    <location>
        <begin position="64"/>
        <end position="91"/>
    </location>
</feature>
<name>A0A401TIN5_CHIPU</name>
<keyword evidence="5 6" id="KW-0472">Membrane</keyword>
<reference evidence="7 8" key="1">
    <citation type="journal article" date="2018" name="Nat. Ecol. Evol.">
        <title>Shark genomes provide insights into elasmobranch evolution and the origin of vertebrates.</title>
        <authorList>
            <person name="Hara Y"/>
            <person name="Yamaguchi K"/>
            <person name="Onimaru K"/>
            <person name="Kadota M"/>
            <person name="Koyanagi M"/>
            <person name="Keeley SD"/>
            <person name="Tatsumi K"/>
            <person name="Tanaka K"/>
            <person name="Motone F"/>
            <person name="Kageyama Y"/>
            <person name="Nozu R"/>
            <person name="Adachi N"/>
            <person name="Nishimura O"/>
            <person name="Nakagawa R"/>
            <person name="Tanegashima C"/>
            <person name="Kiyatake I"/>
            <person name="Matsumoto R"/>
            <person name="Murakumo K"/>
            <person name="Nishida K"/>
            <person name="Terakita A"/>
            <person name="Kuratani S"/>
            <person name="Sato K"/>
            <person name="Hyodo S Kuraku.S."/>
        </authorList>
    </citation>
    <scope>NUCLEOTIDE SEQUENCE [LARGE SCALE GENOMIC DNA]</scope>
</reference>
<dbReference type="OrthoDB" id="9948320at2759"/>
<proteinExistence type="inferred from homology"/>
<dbReference type="GO" id="GO:0030165">
    <property type="term" value="F:PDZ domain binding"/>
    <property type="evidence" value="ECO:0007669"/>
    <property type="project" value="TreeGrafter"/>
</dbReference>
<evidence type="ECO:0000256" key="2">
    <source>
        <dbReference type="ARBA" id="ARBA00005734"/>
    </source>
</evidence>
<gene>
    <name evidence="7" type="ORF">chiPu_0026676</name>
</gene>
<dbReference type="PANTHER" id="PTHR28628">
    <property type="entry name" value="TRANSMEMBRANE PROTEIN 88-RELATED"/>
    <property type="match status" value="1"/>
</dbReference>
<evidence type="ECO:0000256" key="4">
    <source>
        <dbReference type="ARBA" id="ARBA00022989"/>
    </source>
</evidence>
<evidence type="ECO:0000313" key="7">
    <source>
        <dbReference type="EMBL" id="GCC42521.1"/>
    </source>
</evidence>
<dbReference type="AlphaFoldDB" id="A0A401TIN5"/>
<dbReference type="EMBL" id="BEZZ01085207">
    <property type="protein sequence ID" value="GCC42521.1"/>
    <property type="molecule type" value="Genomic_DNA"/>
</dbReference>
<evidence type="ECO:0000256" key="6">
    <source>
        <dbReference type="SAM" id="Phobius"/>
    </source>
</evidence>
<organism evidence="7 8">
    <name type="scientific">Chiloscyllium punctatum</name>
    <name type="common">Brownbanded bambooshark</name>
    <name type="synonym">Hemiscyllium punctatum</name>
    <dbReference type="NCBI Taxonomy" id="137246"/>
    <lineage>
        <taxon>Eukaryota</taxon>
        <taxon>Metazoa</taxon>
        <taxon>Chordata</taxon>
        <taxon>Craniata</taxon>
        <taxon>Vertebrata</taxon>
        <taxon>Chondrichthyes</taxon>
        <taxon>Elasmobranchii</taxon>
        <taxon>Galeomorphii</taxon>
        <taxon>Galeoidea</taxon>
        <taxon>Orectolobiformes</taxon>
        <taxon>Hemiscylliidae</taxon>
        <taxon>Chiloscyllium</taxon>
    </lineage>
</organism>
<dbReference type="InterPro" id="IPR033355">
    <property type="entry name" value="TMEM88"/>
</dbReference>